<evidence type="ECO:0000256" key="3">
    <source>
        <dbReference type="ARBA" id="ARBA00022448"/>
    </source>
</evidence>
<dbReference type="GO" id="GO:0000822">
    <property type="term" value="F:inositol hexakisphosphate binding"/>
    <property type="evidence" value="ECO:0007669"/>
    <property type="project" value="TreeGrafter"/>
</dbReference>
<dbReference type="Pfam" id="PF07817">
    <property type="entry name" value="GLE1"/>
    <property type="match status" value="1"/>
</dbReference>
<evidence type="ECO:0000256" key="9">
    <source>
        <dbReference type="ARBA" id="ARBA00026227"/>
    </source>
</evidence>
<keyword evidence="3" id="KW-0813">Transport</keyword>
<dbReference type="OMA" id="VPANIHS"/>
<dbReference type="InterPro" id="IPR012476">
    <property type="entry name" value="GLE1"/>
</dbReference>
<feature type="compositionally biased region" description="Basic and acidic residues" evidence="11">
    <location>
        <begin position="26"/>
        <end position="67"/>
    </location>
</feature>
<dbReference type="AlphaFoldDB" id="T0R4T6"/>
<sequence>MAKTLQARTADLSGVEASVEAWKRKVQAEKEAKEKALAAERAAEEARKAKEDEAAAKAKAKAEKEAEAEAEANEEAAKAEANEKEAKASAEAKANEDAEAAKAKAAAEAKAAKAKADTAQKASAPAAKEAHVLESEARLKHLKAVHAASEPILNSADPRVKKIRMDVKKQIGEACNQVANTPKSIKLVVTKLCKVLSEARAAGPEYLNFSLDILAGRLTSQVKVLTEIRSCFPLAHVAAMCSVHTPELADIFVAHLNQMCPFTVPFCPGRRPDQSPQEYLATSGMEWDDERNAPEQAEKYQMRMTMAISLLAATMQTTPYDGSPQPKGLTFDDLWAWLARLVNGQVHMYTAMTILALLETAGFALLTQYKRQFQKLLELIQRDVLPNLSRDAKSGAAASLARLNTFLGENQVCNEPEGRVPKESAISKDDEEHESSNDNRGGYNNNNNNNRSNGGGRGRGRGRGGYR</sequence>
<evidence type="ECO:0000313" key="13">
    <source>
        <dbReference type="Proteomes" id="UP000030762"/>
    </source>
</evidence>
<dbReference type="GO" id="GO:0016973">
    <property type="term" value="P:poly(A)+ mRNA export from nucleus"/>
    <property type="evidence" value="ECO:0007669"/>
    <property type="project" value="InterPro"/>
</dbReference>
<dbReference type="STRING" id="1156394.T0R4T6"/>
<dbReference type="Proteomes" id="UP000030762">
    <property type="component" value="Unassembled WGS sequence"/>
</dbReference>
<keyword evidence="5" id="KW-0653">Protein transport</keyword>
<dbReference type="GO" id="GO:0044614">
    <property type="term" value="C:nuclear pore cytoplasmic filaments"/>
    <property type="evidence" value="ECO:0007669"/>
    <property type="project" value="TreeGrafter"/>
</dbReference>
<dbReference type="GO" id="GO:0015031">
    <property type="term" value="P:protein transport"/>
    <property type="evidence" value="ECO:0007669"/>
    <property type="project" value="UniProtKB-KW"/>
</dbReference>
<accession>T0R4T6</accession>
<protein>
    <recommendedName>
        <fullName evidence="9">mRNA export factor GLE1</fullName>
    </recommendedName>
    <alternativeName>
        <fullName evidence="10">Nucleoporin GLE1</fullName>
    </alternativeName>
</protein>
<evidence type="ECO:0000256" key="5">
    <source>
        <dbReference type="ARBA" id="ARBA00022927"/>
    </source>
</evidence>
<keyword evidence="13" id="KW-1185">Reference proteome</keyword>
<dbReference type="InterPro" id="IPR038506">
    <property type="entry name" value="GLE1-like_sf"/>
</dbReference>
<dbReference type="GeneID" id="19955838"/>
<proteinExistence type="inferred from homology"/>
<evidence type="ECO:0000256" key="1">
    <source>
        <dbReference type="ARBA" id="ARBA00004567"/>
    </source>
</evidence>
<evidence type="ECO:0000256" key="11">
    <source>
        <dbReference type="SAM" id="MobiDB-lite"/>
    </source>
</evidence>
<keyword evidence="7" id="KW-0906">Nuclear pore complex</keyword>
<dbReference type="eggNOG" id="KOG2412">
    <property type="taxonomic scope" value="Eukaryota"/>
</dbReference>
<feature type="compositionally biased region" description="Basic and acidic residues" evidence="11">
    <location>
        <begin position="416"/>
        <end position="437"/>
    </location>
</feature>
<gene>
    <name evidence="12" type="ORF">SDRG_15111</name>
</gene>
<dbReference type="GO" id="GO:0005543">
    <property type="term" value="F:phospholipid binding"/>
    <property type="evidence" value="ECO:0007669"/>
    <property type="project" value="TreeGrafter"/>
</dbReference>
<name>T0R4T6_SAPDV</name>
<dbReference type="InParanoid" id="T0R4T6"/>
<evidence type="ECO:0000256" key="4">
    <source>
        <dbReference type="ARBA" id="ARBA00022816"/>
    </source>
</evidence>
<feature type="region of interest" description="Disordered" evidence="11">
    <location>
        <begin position="413"/>
        <end position="467"/>
    </location>
</feature>
<evidence type="ECO:0000256" key="8">
    <source>
        <dbReference type="ARBA" id="ARBA00023242"/>
    </source>
</evidence>
<feature type="compositionally biased region" description="Basic residues" evidence="11">
    <location>
        <begin position="458"/>
        <end position="467"/>
    </location>
</feature>
<comment type="subcellular location">
    <subcellularLocation>
        <location evidence="1">Nucleus</location>
        <location evidence="1">Nuclear pore complex</location>
    </subcellularLocation>
</comment>
<dbReference type="PANTHER" id="PTHR12960">
    <property type="entry name" value="GLE-1-RELATED"/>
    <property type="match status" value="1"/>
</dbReference>
<evidence type="ECO:0000256" key="7">
    <source>
        <dbReference type="ARBA" id="ARBA00023132"/>
    </source>
</evidence>
<feature type="compositionally biased region" description="Basic and acidic residues" evidence="11">
    <location>
        <begin position="75"/>
        <end position="95"/>
    </location>
</feature>
<evidence type="ECO:0000256" key="2">
    <source>
        <dbReference type="ARBA" id="ARBA00011056"/>
    </source>
</evidence>
<dbReference type="VEuPathDB" id="FungiDB:SDRG_15111"/>
<dbReference type="GO" id="GO:0031369">
    <property type="term" value="F:translation initiation factor binding"/>
    <property type="evidence" value="ECO:0007669"/>
    <property type="project" value="TreeGrafter"/>
</dbReference>
<keyword evidence="8" id="KW-0539">Nucleus</keyword>
<keyword evidence="4" id="KW-0509">mRNA transport</keyword>
<dbReference type="Gene3D" id="1.25.40.510">
    <property type="entry name" value="GLE1-like"/>
    <property type="match status" value="1"/>
</dbReference>
<evidence type="ECO:0000256" key="6">
    <source>
        <dbReference type="ARBA" id="ARBA00023010"/>
    </source>
</evidence>
<keyword evidence="6" id="KW-0811">Translocation</keyword>
<dbReference type="GO" id="GO:0005737">
    <property type="term" value="C:cytoplasm"/>
    <property type="evidence" value="ECO:0007669"/>
    <property type="project" value="TreeGrafter"/>
</dbReference>
<reference evidence="12 13" key="1">
    <citation type="submission" date="2012-04" db="EMBL/GenBank/DDBJ databases">
        <title>The Genome Sequence of Saprolegnia declina VS20.</title>
        <authorList>
            <consortium name="The Broad Institute Genome Sequencing Platform"/>
            <person name="Russ C."/>
            <person name="Nusbaum C."/>
            <person name="Tyler B."/>
            <person name="van West P."/>
            <person name="Dieguez-Uribeondo J."/>
            <person name="de Bruijn I."/>
            <person name="Tripathy S."/>
            <person name="Jiang R."/>
            <person name="Young S.K."/>
            <person name="Zeng Q."/>
            <person name="Gargeya S."/>
            <person name="Fitzgerald M."/>
            <person name="Haas B."/>
            <person name="Abouelleil A."/>
            <person name="Alvarado L."/>
            <person name="Arachchi H.M."/>
            <person name="Berlin A."/>
            <person name="Chapman S.B."/>
            <person name="Goldberg J."/>
            <person name="Griggs A."/>
            <person name="Gujja S."/>
            <person name="Hansen M."/>
            <person name="Howarth C."/>
            <person name="Imamovic A."/>
            <person name="Larimer J."/>
            <person name="McCowen C."/>
            <person name="Montmayeur A."/>
            <person name="Murphy C."/>
            <person name="Neiman D."/>
            <person name="Pearson M."/>
            <person name="Priest M."/>
            <person name="Roberts A."/>
            <person name="Saif S."/>
            <person name="Shea T."/>
            <person name="Sisk P."/>
            <person name="Sykes S."/>
            <person name="Wortman J."/>
            <person name="Nusbaum C."/>
            <person name="Birren B."/>
        </authorList>
    </citation>
    <scope>NUCLEOTIDE SEQUENCE [LARGE SCALE GENOMIC DNA]</scope>
    <source>
        <strain evidence="12 13">VS20</strain>
    </source>
</reference>
<dbReference type="PANTHER" id="PTHR12960:SF0">
    <property type="entry name" value="MRNA EXPORT FACTOR GLE1"/>
    <property type="match status" value="1"/>
</dbReference>
<dbReference type="EMBL" id="JH767215">
    <property type="protein sequence ID" value="EQC27103.1"/>
    <property type="molecule type" value="Genomic_DNA"/>
</dbReference>
<dbReference type="RefSeq" id="XP_008619497.1">
    <property type="nucleotide sequence ID" value="XM_008621275.1"/>
</dbReference>
<organism evidence="12 13">
    <name type="scientific">Saprolegnia diclina (strain VS20)</name>
    <dbReference type="NCBI Taxonomy" id="1156394"/>
    <lineage>
        <taxon>Eukaryota</taxon>
        <taxon>Sar</taxon>
        <taxon>Stramenopiles</taxon>
        <taxon>Oomycota</taxon>
        <taxon>Saprolegniomycetes</taxon>
        <taxon>Saprolegniales</taxon>
        <taxon>Saprolegniaceae</taxon>
        <taxon>Saprolegnia</taxon>
    </lineage>
</organism>
<dbReference type="OrthoDB" id="420884at2759"/>
<evidence type="ECO:0000313" key="12">
    <source>
        <dbReference type="EMBL" id="EQC27103.1"/>
    </source>
</evidence>
<feature type="compositionally biased region" description="Low complexity" evidence="11">
    <location>
        <begin position="438"/>
        <end position="452"/>
    </location>
</feature>
<feature type="region of interest" description="Disordered" evidence="11">
    <location>
        <begin position="26"/>
        <end position="95"/>
    </location>
</feature>
<evidence type="ECO:0000256" key="10">
    <source>
        <dbReference type="ARBA" id="ARBA00029983"/>
    </source>
</evidence>
<comment type="similarity">
    <text evidence="2">Belongs to the GLE1 family.</text>
</comment>